<name>A0A0G4F2R2_VITBC</name>
<dbReference type="PhylomeDB" id="A0A0G4F2R2"/>
<dbReference type="Gene3D" id="2.30.180.10">
    <property type="entry name" value="FAS1 domain"/>
    <property type="match status" value="1"/>
</dbReference>
<feature type="domain" description="FAS1" evidence="9">
    <location>
        <begin position="36"/>
        <end position="169"/>
    </location>
</feature>
<accession>A0A0G4F2R2</accession>
<keyword evidence="2" id="KW-0677">Repeat</keyword>
<dbReference type="Gene3D" id="3.30.300.320">
    <property type="match status" value="3"/>
</dbReference>
<evidence type="ECO:0000313" key="11">
    <source>
        <dbReference type="EMBL" id="CEM05854.1"/>
    </source>
</evidence>
<evidence type="ECO:0000256" key="3">
    <source>
        <dbReference type="ARBA" id="ARBA00022989"/>
    </source>
</evidence>
<dbReference type="PRINTS" id="PR01452">
    <property type="entry name" value="LNOTCHREPEAT"/>
</dbReference>
<dbReference type="SUPFAM" id="SSF82153">
    <property type="entry name" value="FAS1 domain"/>
    <property type="match status" value="1"/>
</dbReference>
<dbReference type="OrthoDB" id="343807at2759"/>
<dbReference type="STRING" id="1169540.A0A0G4F2R2"/>
<evidence type="ECO:0000313" key="12">
    <source>
        <dbReference type="Proteomes" id="UP000041254"/>
    </source>
</evidence>
<comment type="subcellular location">
    <subcellularLocation>
        <location evidence="7">Endomembrane system</location>
        <topology evidence="7">Single-pass type I membrane protein</topology>
    </subcellularLocation>
</comment>
<keyword evidence="5" id="KW-1015">Disulfide bond</keyword>
<dbReference type="InParanoid" id="A0A0G4F2R2"/>
<dbReference type="SMART" id="SM00004">
    <property type="entry name" value="NL"/>
    <property type="match status" value="5"/>
</dbReference>
<proteinExistence type="predicted"/>
<evidence type="ECO:0000256" key="8">
    <source>
        <dbReference type="SAM" id="SignalP"/>
    </source>
</evidence>
<evidence type="ECO:0000256" key="5">
    <source>
        <dbReference type="ARBA" id="ARBA00023157"/>
    </source>
</evidence>
<dbReference type="InterPro" id="IPR036378">
    <property type="entry name" value="FAS1_dom_sf"/>
</dbReference>
<dbReference type="GO" id="GO:0012505">
    <property type="term" value="C:endomembrane system"/>
    <property type="evidence" value="ECO:0007669"/>
    <property type="project" value="UniProtKB-SubCell"/>
</dbReference>
<keyword evidence="6" id="KW-0325">Glycoprotein</keyword>
<dbReference type="Gene3D" id="4.10.470.20">
    <property type="match status" value="1"/>
</dbReference>
<dbReference type="AlphaFoldDB" id="A0A0G4F2R2"/>
<evidence type="ECO:0000256" key="1">
    <source>
        <dbReference type="ARBA" id="ARBA00022692"/>
    </source>
</evidence>
<dbReference type="Pfam" id="PF00066">
    <property type="entry name" value="Notch"/>
    <property type="match status" value="5"/>
</dbReference>
<dbReference type="InterPro" id="IPR035993">
    <property type="entry name" value="Notch-like_dom_sf"/>
</dbReference>
<protein>
    <recommendedName>
        <fullName evidence="13">FAS1 domain-containing protein</fullName>
    </recommendedName>
</protein>
<feature type="signal peptide" evidence="8">
    <location>
        <begin position="1"/>
        <end position="18"/>
    </location>
</feature>
<sequence length="508" mass="54517">MRVLCAFFLLSAAAVCASAPKAKRRFLQVVEGETTDQTVLSIIDNGYDTPQLKALWRSYDIASYLKPGEVYTVFAPTDDAVTQVDPALFERIATDDALATAVLQYHVVRGALGTQELAAQSDSELETLEGSMLPILADGDNITVGGIPVVLDSEQQGTDGYVHLLQRVLVPPSVMEEADVTPAPSEETRNASSPYPDCPVECPDDWIGDRWCDGPCAVEACGNDGGDCEGWCAPGCSPKDIHGRAAMINDGRCDEACNVEESICSPMSAFNYIACDCPQEKLGNWECDTECNTEACNRDGGDCKGECSTSCYDSSLGDGICEIACLNEFCGFDCGDCHNCAEGCTIEMLLNDVCDAPCAVDACAMDGGNCETPVCWRDELDEYMVCTKTEIGDGYCNEYCHREECNFDGGDCDRPDMPDCPLDCAMGWPGDDICDDVCNIKECNFDNGDCEGATTPPPEDSTPPPEESGSVPSGACAAVYCFEEWLGDGECDEVCNVEQCGFDEGDCQ</sequence>
<evidence type="ECO:0000256" key="2">
    <source>
        <dbReference type="ARBA" id="ARBA00022737"/>
    </source>
</evidence>
<organism evidence="11 12">
    <name type="scientific">Vitrella brassicaformis (strain CCMP3155)</name>
    <dbReference type="NCBI Taxonomy" id="1169540"/>
    <lineage>
        <taxon>Eukaryota</taxon>
        <taxon>Sar</taxon>
        <taxon>Alveolata</taxon>
        <taxon>Colpodellida</taxon>
        <taxon>Vitrellaceae</taxon>
        <taxon>Vitrella</taxon>
    </lineage>
</organism>
<dbReference type="EMBL" id="CDMY01000365">
    <property type="protein sequence ID" value="CEM05854.1"/>
    <property type="molecule type" value="Genomic_DNA"/>
</dbReference>
<feature type="chain" id="PRO_5005188001" description="FAS1 domain-containing protein" evidence="8">
    <location>
        <begin position="19"/>
        <end position="508"/>
    </location>
</feature>
<dbReference type="InterPro" id="IPR000800">
    <property type="entry name" value="Notch_dom"/>
</dbReference>
<reference evidence="11 12" key="1">
    <citation type="submission" date="2014-11" db="EMBL/GenBank/DDBJ databases">
        <authorList>
            <person name="Zhu J."/>
            <person name="Qi W."/>
            <person name="Song R."/>
        </authorList>
    </citation>
    <scope>NUCLEOTIDE SEQUENCE [LARGE SCALE GENOMIC DNA]</scope>
</reference>
<dbReference type="PROSITE" id="PS50213">
    <property type="entry name" value="FAS1"/>
    <property type="match status" value="1"/>
</dbReference>
<keyword evidence="1" id="KW-0812">Transmembrane</keyword>
<dbReference type="SMART" id="SM00554">
    <property type="entry name" value="FAS1"/>
    <property type="match status" value="1"/>
</dbReference>
<dbReference type="SUPFAM" id="SSF90193">
    <property type="entry name" value="Notch domain"/>
    <property type="match status" value="1"/>
</dbReference>
<keyword evidence="4" id="KW-0472">Membrane</keyword>
<dbReference type="Proteomes" id="UP000041254">
    <property type="component" value="Unassembled WGS sequence"/>
</dbReference>
<keyword evidence="12" id="KW-1185">Reference proteome</keyword>
<dbReference type="InterPro" id="IPR050904">
    <property type="entry name" value="Adhesion/Biosynth-related"/>
</dbReference>
<evidence type="ECO:0000256" key="7">
    <source>
        <dbReference type="ARBA" id="ARBA00046288"/>
    </source>
</evidence>
<dbReference type="PANTHER" id="PTHR10900">
    <property type="entry name" value="PERIOSTIN-RELATED"/>
    <property type="match status" value="1"/>
</dbReference>
<dbReference type="PROSITE" id="PS50258">
    <property type="entry name" value="LNR"/>
    <property type="match status" value="1"/>
</dbReference>
<dbReference type="InterPro" id="IPR000782">
    <property type="entry name" value="FAS1_domain"/>
</dbReference>
<keyword evidence="8" id="KW-0732">Signal</keyword>
<evidence type="ECO:0008006" key="13">
    <source>
        <dbReference type="Google" id="ProtNLM"/>
    </source>
</evidence>
<evidence type="ECO:0000259" key="10">
    <source>
        <dbReference type="PROSITE" id="PS50258"/>
    </source>
</evidence>
<feature type="domain" description="LNR" evidence="10">
    <location>
        <begin position="476"/>
        <end position="508"/>
    </location>
</feature>
<dbReference type="Pfam" id="PF02469">
    <property type="entry name" value="Fasciclin"/>
    <property type="match status" value="1"/>
</dbReference>
<gene>
    <name evidence="11" type="ORF">Vbra_14363</name>
</gene>
<keyword evidence="3" id="KW-1133">Transmembrane helix</keyword>
<evidence type="ECO:0000256" key="4">
    <source>
        <dbReference type="ARBA" id="ARBA00023136"/>
    </source>
</evidence>
<dbReference type="VEuPathDB" id="CryptoDB:Vbra_14363"/>
<evidence type="ECO:0000259" key="9">
    <source>
        <dbReference type="PROSITE" id="PS50213"/>
    </source>
</evidence>
<evidence type="ECO:0000256" key="6">
    <source>
        <dbReference type="ARBA" id="ARBA00023180"/>
    </source>
</evidence>